<dbReference type="Pfam" id="PF13602">
    <property type="entry name" value="ADH_zinc_N_2"/>
    <property type="match status" value="1"/>
</dbReference>
<dbReference type="InterPro" id="IPR020843">
    <property type="entry name" value="ER"/>
</dbReference>
<keyword evidence="1" id="KW-0521">NADP</keyword>
<dbReference type="SMART" id="SM00829">
    <property type="entry name" value="PKS_ER"/>
    <property type="match status" value="1"/>
</dbReference>
<proteinExistence type="inferred from homology"/>
<dbReference type="InterPro" id="IPR011032">
    <property type="entry name" value="GroES-like_sf"/>
</dbReference>
<keyword evidence="5" id="KW-1185">Reference proteome</keyword>
<dbReference type="Gene3D" id="3.90.180.10">
    <property type="entry name" value="Medium-chain alcohol dehydrogenases, catalytic domain"/>
    <property type="match status" value="1"/>
</dbReference>
<evidence type="ECO:0000259" key="3">
    <source>
        <dbReference type="SMART" id="SM00829"/>
    </source>
</evidence>
<comment type="similarity">
    <text evidence="2">Belongs to the zinc-containing alcohol dehydrogenase family. Quinone oxidoreductase subfamily.</text>
</comment>
<dbReference type="AlphaFoldDB" id="A0A916TAR8"/>
<dbReference type="SUPFAM" id="SSF51735">
    <property type="entry name" value="NAD(P)-binding Rossmann-fold domains"/>
    <property type="match status" value="1"/>
</dbReference>
<dbReference type="GO" id="GO:0016491">
    <property type="term" value="F:oxidoreductase activity"/>
    <property type="evidence" value="ECO:0007669"/>
    <property type="project" value="UniProtKB-KW"/>
</dbReference>
<name>A0A916TAR8_9ACTN</name>
<dbReference type="SUPFAM" id="SSF50129">
    <property type="entry name" value="GroES-like"/>
    <property type="match status" value="1"/>
</dbReference>
<dbReference type="InterPro" id="IPR051603">
    <property type="entry name" value="Zinc-ADH_QOR/CCCR"/>
</dbReference>
<dbReference type="Proteomes" id="UP000621454">
    <property type="component" value="Unassembled WGS sequence"/>
</dbReference>
<dbReference type="InterPro" id="IPR014182">
    <property type="entry name" value="ADH_Zn_typ-1"/>
</dbReference>
<dbReference type="InterPro" id="IPR013154">
    <property type="entry name" value="ADH-like_N"/>
</dbReference>
<keyword evidence="2" id="KW-0560">Oxidoreductase</keyword>
<dbReference type="Gene3D" id="3.40.50.720">
    <property type="entry name" value="NAD(P)-binding Rossmann-like Domain"/>
    <property type="match status" value="1"/>
</dbReference>
<feature type="domain" description="Enoyl reductase (ER)" evidence="3">
    <location>
        <begin position="20"/>
        <end position="337"/>
    </location>
</feature>
<accession>A0A916TAR8</accession>
<dbReference type="GO" id="GO:0008270">
    <property type="term" value="F:zinc ion binding"/>
    <property type="evidence" value="ECO:0007669"/>
    <property type="project" value="InterPro"/>
</dbReference>
<keyword evidence="2" id="KW-0479">Metal-binding</keyword>
<dbReference type="PANTHER" id="PTHR44154">
    <property type="entry name" value="QUINONE OXIDOREDUCTASE"/>
    <property type="match status" value="1"/>
</dbReference>
<dbReference type="PANTHER" id="PTHR44154:SF1">
    <property type="entry name" value="QUINONE OXIDOREDUCTASE"/>
    <property type="match status" value="1"/>
</dbReference>
<dbReference type="InterPro" id="IPR036291">
    <property type="entry name" value="NAD(P)-bd_dom_sf"/>
</dbReference>
<sequence>MITVKFMAHTASAIASLAPGPVDADRSFAEVEISVGDPGPHDLLVEVHAVSVNPVDVKTRASFDGFEAPKVLGYDAAGVVVAVGSEVSRFAVGDAVYYAGAINRPGSNARLQLVDERIVGHKPSSLSFCSAAALPLTTLTAWECLFDRLHLDKAGNGTLVVVGGAGGVGSMVIQLARRLTAMTVIATASRDVSESWVRSMGADEVVDHRQLRDAVPPLAPDGVSAVFSSHSAGNVESYARILGVHGQVVAIDDPEGLDTMPLKQKSQSWLWEFMFTKPLYLPEDDSQHRILDEVARMVDAGHLQSTATTVYDEFTVDTLRDAHRRSESGSTIGKIVLMRADEND</sequence>
<gene>
    <name evidence="4" type="ORF">GCM10011489_25480</name>
</gene>
<evidence type="ECO:0000256" key="2">
    <source>
        <dbReference type="RuleBase" id="RU364000"/>
    </source>
</evidence>
<protein>
    <recommendedName>
        <fullName evidence="2">Zinc-type alcohol dehydrogenase-like protein</fullName>
    </recommendedName>
</protein>
<comment type="caution">
    <text evidence="4">The sequence shown here is derived from an EMBL/GenBank/DDBJ whole genome shotgun (WGS) entry which is preliminary data.</text>
</comment>
<evidence type="ECO:0000313" key="5">
    <source>
        <dbReference type="Proteomes" id="UP000621454"/>
    </source>
</evidence>
<dbReference type="EMBL" id="BMGC01000018">
    <property type="protein sequence ID" value="GGB36468.1"/>
    <property type="molecule type" value="Genomic_DNA"/>
</dbReference>
<keyword evidence="2" id="KW-0862">Zinc</keyword>
<reference evidence="4" key="2">
    <citation type="submission" date="2020-09" db="EMBL/GenBank/DDBJ databases">
        <authorList>
            <person name="Sun Q."/>
            <person name="Zhou Y."/>
        </authorList>
    </citation>
    <scope>NUCLEOTIDE SEQUENCE</scope>
    <source>
        <strain evidence="4">CGMCC 1.12827</strain>
    </source>
</reference>
<dbReference type="CDD" id="cd08252">
    <property type="entry name" value="AL_MDR"/>
    <property type="match status" value="1"/>
</dbReference>
<evidence type="ECO:0000313" key="4">
    <source>
        <dbReference type="EMBL" id="GGB36468.1"/>
    </source>
</evidence>
<organism evidence="4 5">
    <name type="scientific">Gordonia jinhuaensis</name>
    <dbReference type="NCBI Taxonomy" id="1517702"/>
    <lineage>
        <taxon>Bacteria</taxon>
        <taxon>Bacillati</taxon>
        <taxon>Actinomycetota</taxon>
        <taxon>Actinomycetes</taxon>
        <taxon>Mycobacteriales</taxon>
        <taxon>Gordoniaceae</taxon>
        <taxon>Gordonia</taxon>
    </lineage>
</organism>
<reference evidence="4" key="1">
    <citation type="journal article" date="2014" name="Int. J. Syst. Evol. Microbiol.">
        <title>Complete genome sequence of Corynebacterium casei LMG S-19264T (=DSM 44701T), isolated from a smear-ripened cheese.</title>
        <authorList>
            <consortium name="US DOE Joint Genome Institute (JGI-PGF)"/>
            <person name="Walter F."/>
            <person name="Albersmeier A."/>
            <person name="Kalinowski J."/>
            <person name="Ruckert C."/>
        </authorList>
    </citation>
    <scope>NUCLEOTIDE SEQUENCE</scope>
    <source>
        <strain evidence="4">CGMCC 1.12827</strain>
    </source>
</reference>
<dbReference type="Pfam" id="PF08240">
    <property type="entry name" value="ADH_N"/>
    <property type="match status" value="1"/>
</dbReference>
<evidence type="ECO:0000256" key="1">
    <source>
        <dbReference type="ARBA" id="ARBA00022857"/>
    </source>
</evidence>
<dbReference type="NCBIfam" id="TIGR02817">
    <property type="entry name" value="adh_fam_1"/>
    <property type="match status" value="1"/>
</dbReference>